<keyword evidence="2" id="KW-0547">Nucleotide-binding</keyword>
<dbReference type="PANTHER" id="PTHR10903:SF188">
    <property type="entry name" value="GTPASE IMAP FAMILY MEMBER 2-LIKE-RELATED"/>
    <property type="match status" value="1"/>
</dbReference>
<dbReference type="InterPro" id="IPR006703">
    <property type="entry name" value="G_AIG1"/>
</dbReference>
<evidence type="ECO:0000259" key="4">
    <source>
        <dbReference type="PROSITE" id="PS51720"/>
    </source>
</evidence>
<dbReference type="GeneTree" id="ENSGT01120000271858"/>
<dbReference type="PANTHER" id="PTHR10903">
    <property type="entry name" value="GTPASE, IMAP FAMILY MEMBER-RELATED"/>
    <property type="match status" value="1"/>
</dbReference>
<name>A0AAR2JG40_PYGNA</name>
<sequence>MHLSASTPDPPYERKKAEDVRVVLLGKTGVGKSATANIIMGKKVYRELLRAQSVTTQCQKESSDDTYKVKRRITVIDTPGLFDTKISNEEISKEIIKCITMAAPGPHVFLLVIALGRFTKEEQDAVKTIQELFGEESRKYTIVLFTRGDDLQEMKMSIEEFIKDSDPSLQNIIHQCGNRHHVFNNRNIEDRSQVTDLLEKIDAMVFVNGGSCYTNEITEIQSSILDRLYLFFCCF</sequence>
<proteinExistence type="inferred from homology"/>
<keyword evidence="3" id="KW-0342">GTP-binding</keyword>
<dbReference type="SUPFAM" id="SSF52540">
    <property type="entry name" value="P-loop containing nucleoside triphosphate hydrolases"/>
    <property type="match status" value="1"/>
</dbReference>
<dbReference type="InterPro" id="IPR045058">
    <property type="entry name" value="GIMA/IAN/Toc"/>
</dbReference>
<dbReference type="FunFam" id="3.40.50.300:FF:000366">
    <property type="entry name" value="GTPase, IMAP family member 2"/>
    <property type="match status" value="1"/>
</dbReference>
<dbReference type="GO" id="GO:0005525">
    <property type="term" value="F:GTP binding"/>
    <property type="evidence" value="ECO:0007669"/>
    <property type="project" value="UniProtKB-KW"/>
</dbReference>
<reference evidence="5" key="2">
    <citation type="submission" date="2025-08" db="UniProtKB">
        <authorList>
            <consortium name="Ensembl"/>
        </authorList>
    </citation>
    <scope>IDENTIFICATION</scope>
</reference>
<dbReference type="Pfam" id="PF04548">
    <property type="entry name" value="AIG1"/>
    <property type="match status" value="1"/>
</dbReference>
<evidence type="ECO:0000313" key="6">
    <source>
        <dbReference type="Proteomes" id="UP001501920"/>
    </source>
</evidence>
<keyword evidence="6" id="KW-1185">Reference proteome</keyword>
<comment type="similarity">
    <text evidence="1">Belongs to the TRAFAC class TrmE-Era-EngA-EngB-Septin-like GTPase superfamily. AIG1/Toc34/Toc159-like paraseptin GTPase family. IAN subfamily.</text>
</comment>
<dbReference type="AlphaFoldDB" id="A0AAR2JG40"/>
<dbReference type="PROSITE" id="PS51720">
    <property type="entry name" value="G_AIG1"/>
    <property type="match status" value="1"/>
</dbReference>
<evidence type="ECO:0000256" key="1">
    <source>
        <dbReference type="ARBA" id="ARBA00008535"/>
    </source>
</evidence>
<dbReference type="Ensembl" id="ENSPNAT00000080056.1">
    <property type="protein sequence ID" value="ENSPNAP00000049292.1"/>
    <property type="gene ID" value="ENSPNAG00000037063.1"/>
</dbReference>
<reference evidence="5 6" key="1">
    <citation type="submission" date="2020-10" db="EMBL/GenBank/DDBJ databases">
        <title>Pygocentrus nattereri (red-bellied piranha) genome, fPygNat1, primary haplotype.</title>
        <authorList>
            <person name="Myers G."/>
            <person name="Meyer A."/>
            <person name="Karagic N."/>
            <person name="Pippel M."/>
            <person name="Winkler S."/>
            <person name="Tracey A."/>
            <person name="Wood J."/>
            <person name="Formenti G."/>
            <person name="Howe K."/>
            <person name="Fedrigo O."/>
            <person name="Jarvis E.D."/>
        </authorList>
    </citation>
    <scope>NUCLEOTIDE SEQUENCE [LARGE SCALE GENOMIC DNA]</scope>
</reference>
<dbReference type="Proteomes" id="UP001501920">
    <property type="component" value="Chromosome 1"/>
</dbReference>
<dbReference type="CDD" id="cd01852">
    <property type="entry name" value="AIG1"/>
    <property type="match status" value="1"/>
</dbReference>
<evidence type="ECO:0000256" key="2">
    <source>
        <dbReference type="ARBA" id="ARBA00022741"/>
    </source>
</evidence>
<evidence type="ECO:0000256" key="3">
    <source>
        <dbReference type="ARBA" id="ARBA00023134"/>
    </source>
</evidence>
<reference evidence="5" key="3">
    <citation type="submission" date="2025-09" db="UniProtKB">
        <authorList>
            <consortium name="Ensembl"/>
        </authorList>
    </citation>
    <scope>IDENTIFICATION</scope>
</reference>
<protein>
    <recommendedName>
        <fullName evidence="4">AIG1-type G domain-containing protein</fullName>
    </recommendedName>
</protein>
<feature type="domain" description="AIG1-type G" evidence="4">
    <location>
        <begin position="17"/>
        <end position="222"/>
    </location>
</feature>
<dbReference type="Gene3D" id="3.40.50.300">
    <property type="entry name" value="P-loop containing nucleotide triphosphate hydrolases"/>
    <property type="match status" value="1"/>
</dbReference>
<organism evidence="5 6">
    <name type="scientific">Pygocentrus nattereri</name>
    <name type="common">Red-bellied piranha</name>
    <dbReference type="NCBI Taxonomy" id="42514"/>
    <lineage>
        <taxon>Eukaryota</taxon>
        <taxon>Metazoa</taxon>
        <taxon>Chordata</taxon>
        <taxon>Craniata</taxon>
        <taxon>Vertebrata</taxon>
        <taxon>Euteleostomi</taxon>
        <taxon>Actinopterygii</taxon>
        <taxon>Neopterygii</taxon>
        <taxon>Teleostei</taxon>
        <taxon>Ostariophysi</taxon>
        <taxon>Characiformes</taxon>
        <taxon>Characoidei</taxon>
        <taxon>Pygocentrus</taxon>
    </lineage>
</organism>
<accession>A0AAR2JG40</accession>
<dbReference type="InterPro" id="IPR027417">
    <property type="entry name" value="P-loop_NTPase"/>
</dbReference>
<evidence type="ECO:0000313" key="5">
    <source>
        <dbReference type="Ensembl" id="ENSPNAP00000049292.1"/>
    </source>
</evidence>